<dbReference type="Pfam" id="PF09388">
    <property type="entry name" value="SpoOE-like"/>
    <property type="match status" value="1"/>
</dbReference>
<sequence>MNTKSVPLKHLEDAIHCLRTHMITVGISKGFNHPDTIKYSQTLDVLLNKYQKTKLN</sequence>
<reference evidence="1 2" key="1">
    <citation type="submission" date="2018-08" db="EMBL/GenBank/DDBJ databases">
        <title>Bacillus jemisoniae sp. nov., Bacillus chryseoplanitiae sp. nov., Bacillus resnikiae sp. nov., and Bacillus frankliniae sp. nov., isolated from Viking spacecraft and associated surfaces.</title>
        <authorList>
            <person name="Seuylemezian A."/>
            <person name="Vaishampayan P."/>
        </authorList>
    </citation>
    <scope>NUCLEOTIDE SEQUENCE [LARGE SCALE GENOMIC DNA]</scope>
    <source>
        <strain evidence="1 2">MA001</strain>
    </source>
</reference>
<protein>
    <submittedName>
        <fullName evidence="1">Aspartyl-phosphate phosphatase Spo0E family protein</fullName>
    </submittedName>
</protein>
<accession>A0A398B4H6</accession>
<dbReference type="InterPro" id="IPR018540">
    <property type="entry name" value="Spo0E-like"/>
</dbReference>
<keyword evidence="2" id="KW-1185">Reference proteome</keyword>
<organism evidence="1 2">
    <name type="scientific">Peribacillus asahii</name>
    <dbReference type="NCBI Taxonomy" id="228899"/>
    <lineage>
        <taxon>Bacteria</taxon>
        <taxon>Bacillati</taxon>
        <taxon>Bacillota</taxon>
        <taxon>Bacilli</taxon>
        <taxon>Bacillales</taxon>
        <taxon>Bacillaceae</taxon>
        <taxon>Peribacillus</taxon>
    </lineage>
</organism>
<dbReference type="GO" id="GO:0043937">
    <property type="term" value="P:regulation of sporulation"/>
    <property type="evidence" value="ECO:0007669"/>
    <property type="project" value="InterPro"/>
</dbReference>
<dbReference type="SUPFAM" id="SSF140500">
    <property type="entry name" value="BAS1536-like"/>
    <property type="match status" value="1"/>
</dbReference>
<proteinExistence type="predicted"/>
<evidence type="ECO:0000313" key="2">
    <source>
        <dbReference type="Proteomes" id="UP000266016"/>
    </source>
</evidence>
<evidence type="ECO:0000313" key="1">
    <source>
        <dbReference type="EMBL" id="RID84334.1"/>
    </source>
</evidence>
<gene>
    <name evidence="1" type="ORF">D1953_14090</name>
</gene>
<dbReference type="InterPro" id="IPR037208">
    <property type="entry name" value="Spo0E-like_sf"/>
</dbReference>
<dbReference type="Gene3D" id="4.10.280.10">
    <property type="entry name" value="Helix-loop-helix DNA-binding domain"/>
    <property type="match status" value="1"/>
</dbReference>
<dbReference type="Proteomes" id="UP000266016">
    <property type="component" value="Unassembled WGS sequence"/>
</dbReference>
<dbReference type="AlphaFoldDB" id="A0A398B4H6"/>
<comment type="caution">
    <text evidence="1">The sequence shown here is derived from an EMBL/GenBank/DDBJ whole genome shotgun (WGS) entry which is preliminary data.</text>
</comment>
<dbReference type="GO" id="GO:0046983">
    <property type="term" value="F:protein dimerization activity"/>
    <property type="evidence" value="ECO:0007669"/>
    <property type="project" value="InterPro"/>
</dbReference>
<name>A0A398B4H6_9BACI</name>
<dbReference type="RefSeq" id="WP_119117834.1">
    <property type="nucleotide sequence ID" value="NZ_JBIWHA010000001.1"/>
</dbReference>
<dbReference type="InterPro" id="IPR036638">
    <property type="entry name" value="HLH_DNA-bd_sf"/>
</dbReference>
<dbReference type="EMBL" id="QWVS01000026">
    <property type="protein sequence ID" value="RID84334.1"/>
    <property type="molecule type" value="Genomic_DNA"/>
</dbReference>